<dbReference type="EMBL" id="CP073721">
    <property type="protein sequence ID" value="UWZ34728.1"/>
    <property type="molecule type" value="Genomic_DNA"/>
</dbReference>
<dbReference type="PROSITE" id="PS00523">
    <property type="entry name" value="SULFATASE_1"/>
    <property type="match status" value="1"/>
</dbReference>
<keyword evidence="9" id="KW-1185">Reference proteome</keyword>
<evidence type="ECO:0000313" key="8">
    <source>
        <dbReference type="EMBL" id="UWZ34728.1"/>
    </source>
</evidence>
<sequence>MKPNIVFVLIDDMGWTDLGCYGSSFYETPRLDRLAAEGALFTDAYAAAPVCSPTRASILTGRYPARVGVTQYIGGHGVGRLSDVPYNQFLPTNELSLARALRAGGYRTWHVGKWHLGPRRTWPDQHGFDVNIGGCEQGHPKSWFSPYGNPTLPDGPDGEYLTDRLTDEAIRLIETAGDTPFFLNLWHYAVHVPIHAPAELIAKYERKAAESGLDAVEAFEPGERFPAWHQRAARVRRRVVQSDPAYAAMVENLDTNIGRLLDALEAAGKADNTIVVFTSDNGGLSTAEGSPTSNLPLSEGKGWVAEGGVREPLIVRWPGVVEPGRRIAAPVTSPDFYPTLLAAAGIAGVPEQHVDGVDVTPLLRGEPFERGPVYWHYPHYSNQGGRPAAAVREGRWKLVHQFEGDPDTLFDIVTDPGEHRDLAAAHPDVAAALRARLLSWIAEVGGLVPAPNPQPEPFTDLAGYFLGGQVAEPGADVAWTVGKDQPCL</sequence>
<reference evidence="8" key="1">
    <citation type="submission" date="2021-04" db="EMBL/GenBank/DDBJ databases">
        <title>Biosynthetic gene clusters of Dactylosporangioum roseum.</title>
        <authorList>
            <person name="Hartkoorn R.C."/>
            <person name="Beaudoing E."/>
            <person name="Hot D."/>
            <person name="Moureu S."/>
        </authorList>
    </citation>
    <scope>NUCLEOTIDE SEQUENCE</scope>
    <source>
        <strain evidence="8">NRRL B-16295</strain>
    </source>
</reference>
<evidence type="ECO:0000256" key="3">
    <source>
        <dbReference type="ARBA" id="ARBA00022723"/>
    </source>
</evidence>
<evidence type="ECO:0000256" key="2">
    <source>
        <dbReference type="ARBA" id="ARBA00008779"/>
    </source>
</evidence>
<dbReference type="InterPro" id="IPR000917">
    <property type="entry name" value="Sulfatase_N"/>
</dbReference>
<accession>A0ABY5Z1V9</accession>
<dbReference type="Pfam" id="PF00884">
    <property type="entry name" value="Sulfatase"/>
    <property type="match status" value="1"/>
</dbReference>
<dbReference type="SUPFAM" id="SSF53649">
    <property type="entry name" value="Alkaline phosphatase-like"/>
    <property type="match status" value="1"/>
</dbReference>
<dbReference type="InterPro" id="IPR017850">
    <property type="entry name" value="Alkaline_phosphatase_core_sf"/>
</dbReference>
<name>A0ABY5Z1V9_9ACTN</name>
<dbReference type="InterPro" id="IPR050738">
    <property type="entry name" value="Sulfatase"/>
</dbReference>
<keyword evidence="5" id="KW-0378">Hydrolase</keyword>
<feature type="domain" description="Sulfatase N-terminal" evidence="7">
    <location>
        <begin position="3"/>
        <end position="346"/>
    </location>
</feature>
<dbReference type="PROSITE" id="PS00149">
    <property type="entry name" value="SULFATASE_2"/>
    <property type="match status" value="1"/>
</dbReference>
<dbReference type="Gene3D" id="3.40.720.10">
    <property type="entry name" value="Alkaline Phosphatase, subunit A"/>
    <property type="match status" value="1"/>
</dbReference>
<evidence type="ECO:0000256" key="6">
    <source>
        <dbReference type="ARBA" id="ARBA00022837"/>
    </source>
</evidence>
<comment type="cofactor">
    <cofactor evidence="1">
        <name>Ca(2+)</name>
        <dbReference type="ChEBI" id="CHEBI:29108"/>
    </cofactor>
</comment>
<comment type="similarity">
    <text evidence="2">Belongs to the sulfatase family.</text>
</comment>
<proteinExistence type="inferred from homology"/>
<keyword evidence="4" id="KW-0732">Signal</keyword>
<dbReference type="CDD" id="cd16144">
    <property type="entry name" value="ARS_like"/>
    <property type="match status" value="1"/>
</dbReference>
<dbReference type="RefSeq" id="WP_260724062.1">
    <property type="nucleotide sequence ID" value="NZ_BAAABS010000052.1"/>
</dbReference>
<organism evidence="8 9">
    <name type="scientific">Dactylosporangium roseum</name>
    <dbReference type="NCBI Taxonomy" id="47989"/>
    <lineage>
        <taxon>Bacteria</taxon>
        <taxon>Bacillati</taxon>
        <taxon>Actinomycetota</taxon>
        <taxon>Actinomycetes</taxon>
        <taxon>Micromonosporales</taxon>
        <taxon>Micromonosporaceae</taxon>
        <taxon>Dactylosporangium</taxon>
    </lineage>
</organism>
<keyword evidence="6" id="KW-0106">Calcium</keyword>
<dbReference type="Gene3D" id="3.30.1120.10">
    <property type="match status" value="1"/>
</dbReference>
<protein>
    <submittedName>
        <fullName evidence="8">Sulfatase</fullName>
    </submittedName>
</protein>
<evidence type="ECO:0000256" key="1">
    <source>
        <dbReference type="ARBA" id="ARBA00001913"/>
    </source>
</evidence>
<evidence type="ECO:0000259" key="7">
    <source>
        <dbReference type="Pfam" id="PF00884"/>
    </source>
</evidence>
<keyword evidence="3" id="KW-0479">Metal-binding</keyword>
<dbReference type="PANTHER" id="PTHR42693:SF42">
    <property type="entry name" value="ARYLSULFATASE G"/>
    <property type="match status" value="1"/>
</dbReference>
<dbReference type="InterPro" id="IPR024607">
    <property type="entry name" value="Sulfatase_CS"/>
</dbReference>
<evidence type="ECO:0000256" key="5">
    <source>
        <dbReference type="ARBA" id="ARBA00022801"/>
    </source>
</evidence>
<dbReference type="Proteomes" id="UP001058271">
    <property type="component" value="Chromosome"/>
</dbReference>
<dbReference type="PANTHER" id="PTHR42693">
    <property type="entry name" value="ARYLSULFATASE FAMILY MEMBER"/>
    <property type="match status" value="1"/>
</dbReference>
<evidence type="ECO:0000256" key="4">
    <source>
        <dbReference type="ARBA" id="ARBA00022729"/>
    </source>
</evidence>
<evidence type="ECO:0000313" key="9">
    <source>
        <dbReference type="Proteomes" id="UP001058271"/>
    </source>
</evidence>
<gene>
    <name evidence="8" type="ORF">Drose_26415</name>
</gene>